<evidence type="ECO:0000256" key="1">
    <source>
        <dbReference type="SAM" id="Phobius"/>
    </source>
</evidence>
<dbReference type="STRING" id="1503961.SAMN05421736_10758"/>
<gene>
    <name evidence="2" type="ORF">SAMN05421736_10758</name>
</gene>
<keyword evidence="1" id="KW-0812">Transmembrane</keyword>
<protein>
    <submittedName>
        <fullName evidence="2">Uncharacterized protein</fullName>
    </submittedName>
</protein>
<accession>A0A1H3QUG8</accession>
<sequence length="154" mass="17032">MLVISSFEQTVLLEVAIANLEMNGISKEQILIAPFDKRREEIKLFDTIQRSDGISLLDLAAVLATIFAVLGASYGFILKWGPIIWGLIGFLFGSLLGYAIDYVLTKKKTKRQSKDPRVATEVVMIVECDPAQGSKVEEILWSNLALGVTRIDSN</sequence>
<proteinExistence type="predicted"/>
<keyword evidence="1" id="KW-1133">Transmembrane helix</keyword>
<feature type="transmembrane region" description="Helical" evidence="1">
    <location>
        <begin position="83"/>
        <end position="104"/>
    </location>
</feature>
<reference evidence="3" key="1">
    <citation type="submission" date="2016-10" db="EMBL/GenBank/DDBJ databases">
        <authorList>
            <person name="Varghese N."/>
            <person name="Submissions S."/>
        </authorList>
    </citation>
    <scope>NUCLEOTIDE SEQUENCE [LARGE SCALE GENOMIC DNA]</scope>
    <source>
        <strain evidence="3">SP</strain>
    </source>
</reference>
<dbReference type="EMBL" id="FNPI01000007">
    <property type="protein sequence ID" value="SDZ17077.1"/>
    <property type="molecule type" value="Genomic_DNA"/>
</dbReference>
<keyword evidence="1" id="KW-0472">Membrane</keyword>
<evidence type="ECO:0000313" key="2">
    <source>
        <dbReference type="EMBL" id="SDZ17077.1"/>
    </source>
</evidence>
<dbReference type="Proteomes" id="UP000198935">
    <property type="component" value="Unassembled WGS sequence"/>
</dbReference>
<feature type="transmembrane region" description="Helical" evidence="1">
    <location>
        <begin position="56"/>
        <end position="77"/>
    </location>
</feature>
<dbReference type="AlphaFoldDB" id="A0A1H3QUG8"/>
<keyword evidence="3" id="KW-1185">Reference proteome</keyword>
<organism evidence="2 3">
    <name type="scientific">Evansella caseinilytica</name>
    <dbReference type="NCBI Taxonomy" id="1503961"/>
    <lineage>
        <taxon>Bacteria</taxon>
        <taxon>Bacillati</taxon>
        <taxon>Bacillota</taxon>
        <taxon>Bacilli</taxon>
        <taxon>Bacillales</taxon>
        <taxon>Bacillaceae</taxon>
        <taxon>Evansella</taxon>
    </lineage>
</organism>
<evidence type="ECO:0000313" key="3">
    <source>
        <dbReference type="Proteomes" id="UP000198935"/>
    </source>
</evidence>
<name>A0A1H3QUG8_9BACI</name>
<dbReference type="OrthoDB" id="1683109at2"/>